<feature type="signal peptide" evidence="1">
    <location>
        <begin position="1"/>
        <end position="25"/>
    </location>
</feature>
<protein>
    <submittedName>
        <fullName evidence="2">Uncharacterized protein</fullName>
    </submittedName>
</protein>
<dbReference type="AlphaFoldDB" id="A0A1K0IRG3"/>
<sequence length="88" mass="9466">MQRLKSSARIGAIFFAALANTTAVAETVQQCQDKAKELQSHGTCGQGDMACVVRLDNELKNSVGETCRRAIEDLKPKPLPPSPVPVTQ</sequence>
<keyword evidence="1" id="KW-0732">Signal</keyword>
<dbReference type="EMBL" id="FMSH01000503">
    <property type="protein sequence ID" value="SCU98870.1"/>
    <property type="molecule type" value="Genomic_DNA"/>
</dbReference>
<proteinExistence type="predicted"/>
<name>A0A1K0IRG3_CUPNE</name>
<reference evidence="2" key="1">
    <citation type="submission" date="2016-09" db="EMBL/GenBank/DDBJ databases">
        <authorList>
            <person name="Capua I."/>
            <person name="De Benedictis P."/>
            <person name="Joannis T."/>
            <person name="Lombin L.H."/>
            <person name="Cattoli G."/>
        </authorList>
    </citation>
    <scope>NUCLEOTIDE SEQUENCE</scope>
    <source>
        <strain evidence="2">B9</strain>
    </source>
</reference>
<gene>
    <name evidence="2" type="ORF">CNECB9_560029</name>
</gene>
<evidence type="ECO:0000313" key="2">
    <source>
        <dbReference type="EMBL" id="SCU98870.1"/>
    </source>
</evidence>
<organism evidence="2">
    <name type="scientific">Cupriavidus necator</name>
    <name type="common">Alcaligenes eutrophus</name>
    <name type="synonym">Ralstonia eutropha</name>
    <dbReference type="NCBI Taxonomy" id="106590"/>
    <lineage>
        <taxon>Bacteria</taxon>
        <taxon>Pseudomonadati</taxon>
        <taxon>Pseudomonadota</taxon>
        <taxon>Betaproteobacteria</taxon>
        <taxon>Burkholderiales</taxon>
        <taxon>Burkholderiaceae</taxon>
        <taxon>Cupriavidus</taxon>
    </lineage>
</organism>
<accession>A0A1K0IRG3</accession>
<evidence type="ECO:0000256" key="1">
    <source>
        <dbReference type="SAM" id="SignalP"/>
    </source>
</evidence>
<feature type="chain" id="PRO_5013312545" evidence="1">
    <location>
        <begin position="26"/>
        <end position="88"/>
    </location>
</feature>